<keyword evidence="7" id="KW-1185">Reference proteome</keyword>
<dbReference type="SMART" id="SM00331">
    <property type="entry name" value="PP2C_SIG"/>
    <property type="match status" value="1"/>
</dbReference>
<keyword evidence="2" id="KW-0597">Phosphoprotein</keyword>
<reference evidence="6 7" key="1">
    <citation type="submission" date="2018-03" db="EMBL/GenBank/DDBJ databases">
        <title>Genomic Encyclopedia of Archaeal and Bacterial Type Strains, Phase II (KMG-II): from individual species to whole genera.</title>
        <authorList>
            <person name="Goeker M."/>
        </authorList>
    </citation>
    <scope>NUCLEOTIDE SEQUENCE [LARGE SCALE GENOMIC DNA]</scope>
    <source>
        <strain evidence="6 7">DSM 29328</strain>
    </source>
</reference>
<proteinExistence type="predicted"/>
<keyword evidence="1" id="KW-0378">Hydrolase</keyword>
<name>A0A2T0RHI4_9RHOB</name>
<evidence type="ECO:0000313" key="7">
    <source>
        <dbReference type="Proteomes" id="UP000239480"/>
    </source>
</evidence>
<comment type="caution">
    <text evidence="6">The sequence shown here is derived from an EMBL/GenBank/DDBJ whole genome shotgun (WGS) entry which is preliminary data.</text>
</comment>
<dbReference type="Proteomes" id="UP000239480">
    <property type="component" value="Unassembled WGS sequence"/>
</dbReference>
<organism evidence="6 7">
    <name type="scientific">Aliiruegeria haliotis</name>
    <dbReference type="NCBI Taxonomy" id="1280846"/>
    <lineage>
        <taxon>Bacteria</taxon>
        <taxon>Pseudomonadati</taxon>
        <taxon>Pseudomonadota</taxon>
        <taxon>Alphaproteobacteria</taxon>
        <taxon>Rhodobacterales</taxon>
        <taxon>Roseobacteraceae</taxon>
        <taxon>Aliiruegeria</taxon>
    </lineage>
</organism>
<evidence type="ECO:0000259" key="5">
    <source>
        <dbReference type="PROSITE" id="PS50110"/>
    </source>
</evidence>
<dbReference type="CDD" id="cd17574">
    <property type="entry name" value="REC_OmpR"/>
    <property type="match status" value="1"/>
</dbReference>
<evidence type="ECO:0000256" key="3">
    <source>
        <dbReference type="SAM" id="Coils"/>
    </source>
</evidence>
<dbReference type="InterPro" id="IPR036457">
    <property type="entry name" value="PPM-type-like_dom_sf"/>
</dbReference>
<dbReference type="AlphaFoldDB" id="A0A2T0RHI4"/>
<dbReference type="PANTHER" id="PTHR43156:SF2">
    <property type="entry name" value="STAGE II SPORULATION PROTEIN E"/>
    <property type="match status" value="1"/>
</dbReference>
<gene>
    <name evidence="6" type="ORF">CLV78_11239</name>
</gene>
<dbReference type="Gene3D" id="3.40.50.2300">
    <property type="match status" value="1"/>
</dbReference>
<dbReference type="PROSITE" id="PS50110">
    <property type="entry name" value="RESPONSE_REGULATORY"/>
    <property type="match status" value="1"/>
</dbReference>
<evidence type="ECO:0000256" key="2">
    <source>
        <dbReference type="PROSITE-ProRule" id="PRU00169"/>
    </source>
</evidence>
<accession>A0A2T0RHI4</accession>
<dbReference type="EMBL" id="PVTD01000012">
    <property type="protein sequence ID" value="PRY20666.1"/>
    <property type="molecule type" value="Genomic_DNA"/>
</dbReference>
<evidence type="ECO:0000256" key="1">
    <source>
        <dbReference type="ARBA" id="ARBA00022801"/>
    </source>
</evidence>
<dbReference type="Gene3D" id="3.60.40.10">
    <property type="entry name" value="PPM-type phosphatase domain"/>
    <property type="match status" value="1"/>
</dbReference>
<dbReference type="Pfam" id="PF00072">
    <property type="entry name" value="Response_reg"/>
    <property type="match status" value="1"/>
</dbReference>
<dbReference type="InterPro" id="IPR052016">
    <property type="entry name" value="Bact_Sigma-Reg"/>
</dbReference>
<evidence type="ECO:0000256" key="4">
    <source>
        <dbReference type="SAM" id="MobiDB-lite"/>
    </source>
</evidence>
<feature type="coiled-coil region" evidence="3">
    <location>
        <begin position="151"/>
        <end position="185"/>
    </location>
</feature>
<feature type="region of interest" description="Disordered" evidence="4">
    <location>
        <begin position="1"/>
        <end position="20"/>
    </location>
</feature>
<keyword evidence="3" id="KW-0175">Coiled coil</keyword>
<feature type="modified residue" description="4-aspartylphosphate" evidence="2">
    <location>
        <position position="71"/>
    </location>
</feature>
<protein>
    <submittedName>
        <fullName evidence="6">Sigma-B regulation protein RsbU (Phosphoserine phosphatase)</fullName>
    </submittedName>
</protein>
<dbReference type="SMART" id="SM00448">
    <property type="entry name" value="REC"/>
    <property type="match status" value="1"/>
</dbReference>
<dbReference type="GO" id="GO:0016791">
    <property type="term" value="F:phosphatase activity"/>
    <property type="evidence" value="ECO:0007669"/>
    <property type="project" value="TreeGrafter"/>
</dbReference>
<dbReference type="InterPro" id="IPR001789">
    <property type="entry name" value="Sig_transdc_resp-reg_receiver"/>
</dbReference>
<dbReference type="GO" id="GO:0000160">
    <property type="term" value="P:phosphorelay signal transduction system"/>
    <property type="evidence" value="ECO:0007669"/>
    <property type="project" value="InterPro"/>
</dbReference>
<sequence>MGTSADRDQHQQQRRNDPTQRRVLIVDDSRLQRRILCTSLRRWGYDVLEAGSGPEALELCASVEPDFVISDWMMPGMDGPEFCQAFRGMDRDSYGYFILLTSKSEAVEVAHGLDAGADDFLTKPVSGDELRARLNAGERVLQMEGELVSKNRLLTSTLQELQTLYNSLESDLVEARKLQQSLVKERYRSFGESHVSLLLRPSGHVGGDLVGFFPINARRVALFAIDVSGHGVASALMTARLAGFLSGTSPDQNVALYEGEYGIYDAHPPHKVAAELNSLILTEMDTETYFTLLFADVDLVSGEISMVQAGHPYPAVQRANGEVEFIGEGGMPVGLLPDAQFETVTATLQEGDRLFIVSDGVTECEDASGEMLELEGLRDIMQRNASLGSHDFLDALTWDLSRFTGDTELSDDISAVLFEFGGEKRNLD</sequence>
<feature type="domain" description="Response regulatory" evidence="5">
    <location>
        <begin position="22"/>
        <end position="138"/>
    </location>
</feature>
<dbReference type="Pfam" id="PF07228">
    <property type="entry name" value="SpoIIE"/>
    <property type="match status" value="1"/>
</dbReference>
<evidence type="ECO:0000313" key="6">
    <source>
        <dbReference type="EMBL" id="PRY20666.1"/>
    </source>
</evidence>
<dbReference type="SUPFAM" id="SSF52172">
    <property type="entry name" value="CheY-like"/>
    <property type="match status" value="1"/>
</dbReference>
<dbReference type="InterPro" id="IPR011006">
    <property type="entry name" value="CheY-like_superfamily"/>
</dbReference>
<dbReference type="InterPro" id="IPR001932">
    <property type="entry name" value="PPM-type_phosphatase-like_dom"/>
</dbReference>
<dbReference type="PANTHER" id="PTHR43156">
    <property type="entry name" value="STAGE II SPORULATION PROTEIN E-RELATED"/>
    <property type="match status" value="1"/>
</dbReference>